<dbReference type="KEGG" id="czh:H9X71_08200"/>
<evidence type="ECO:0000256" key="1">
    <source>
        <dbReference type="SAM" id="Phobius"/>
    </source>
</evidence>
<keyword evidence="1" id="KW-1133">Transmembrane helix</keyword>
<reference evidence="2 3" key="1">
    <citation type="submission" date="2020-08" db="EMBL/GenBank/DDBJ databases">
        <title>Description of Clavibacter zhangzhiyonge sp. nov., a phytopathogenic actinobacterium isolated from barley seeds, causing leaf brown spot and decline.</title>
        <authorList>
            <person name="Tian Q."/>
            <person name="Chuan J."/>
            <person name="Zhao W."/>
            <person name="Li X."/>
        </authorList>
    </citation>
    <scope>NUCLEOTIDE SEQUENCE [LARGE SCALE GENOMIC DNA]</scope>
    <source>
        <strain evidence="2 3">DM1</strain>
    </source>
</reference>
<sequence length="132" mass="13523">MDEDVIGRIVLGLVMVASGVLVIRVAHSTANGRLGRNQVAGIRTASTLASDAAWLAAHQRAKRSTLAAGACAIASAVPTVLPVPFGAVLATVLAGCLAMLGFAIHGTVVGGRAAREAQQSEHGRRPERDRGH</sequence>
<dbReference type="EMBL" id="CP061274">
    <property type="protein sequence ID" value="QOD42630.1"/>
    <property type="molecule type" value="Genomic_DNA"/>
</dbReference>
<evidence type="ECO:0000313" key="3">
    <source>
        <dbReference type="Proteomes" id="UP000516660"/>
    </source>
</evidence>
<dbReference type="RefSeq" id="WP_191146654.1">
    <property type="nucleotide sequence ID" value="NZ_CP061274.1"/>
</dbReference>
<dbReference type="InterPro" id="IPR025962">
    <property type="entry name" value="SdpI/YhfL"/>
</dbReference>
<dbReference type="Pfam" id="PF13630">
    <property type="entry name" value="SdpI"/>
    <property type="match status" value="1"/>
</dbReference>
<keyword evidence="1" id="KW-0812">Transmembrane</keyword>
<protein>
    <submittedName>
        <fullName evidence="2">SdpI family protein</fullName>
    </submittedName>
</protein>
<feature type="transmembrane region" description="Helical" evidence="1">
    <location>
        <begin position="6"/>
        <end position="26"/>
    </location>
</feature>
<organism evidence="2 3">
    <name type="scientific">Clavibacter zhangzhiyongii</name>
    <dbReference type="NCBI Taxonomy" id="2768071"/>
    <lineage>
        <taxon>Bacteria</taxon>
        <taxon>Bacillati</taxon>
        <taxon>Actinomycetota</taxon>
        <taxon>Actinomycetes</taxon>
        <taxon>Micrococcales</taxon>
        <taxon>Microbacteriaceae</taxon>
        <taxon>Clavibacter</taxon>
    </lineage>
</organism>
<name>A0A7L7YYS2_9MICO</name>
<accession>A0A7L7YYS2</accession>
<feature type="transmembrane region" description="Helical" evidence="1">
    <location>
        <begin position="87"/>
        <end position="109"/>
    </location>
</feature>
<proteinExistence type="predicted"/>
<keyword evidence="1" id="KW-0472">Membrane</keyword>
<feature type="transmembrane region" description="Helical" evidence="1">
    <location>
        <begin position="64"/>
        <end position="81"/>
    </location>
</feature>
<keyword evidence="3" id="KW-1185">Reference proteome</keyword>
<dbReference type="Proteomes" id="UP000516660">
    <property type="component" value="Chromosome"/>
</dbReference>
<dbReference type="AlphaFoldDB" id="A0A7L7YYS2"/>
<evidence type="ECO:0000313" key="2">
    <source>
        <dbReference type="EMBL" id="QOD42630.1"/>
    </source>
</evidence>
<gene>
    <name evidence="2" type="ORF">H9X71_08200</name>
</gene>